<evidence type="ECO:0000313" key="4">
    <source>
        <dbReference type="Proteomes" id="UP000464754"/>
    </source>
</evidence>
<dbReference type="GO" id="GO:0016810">
    <property type="term" value="F:hydrolase activity, acting on carbon-nitrogen (but not peptide) bonds"/>
    <property type="evidence" value="ECO:0007669"/>
    <property type="project" value="InterPro"/>
</dbReference>
<keyword evidence="1" id="KW-0812">Transmembrane</keyword>
<evidence type="ECO:0000259" key="2">
    <source>
        <dbReference type="PROSITE" id="PS51677"/>
    </source>
</evidence>
<dbReference type="InterPro" id="IPR002509">
    <property type="entry name" value="NODB_dom"/>
</dbReference>
<dbReference type="PROSITE" id="PS51677">
    <property type="entry name" value="NODB"/>
    <property type="match status" value="1"/>
</dbReference>
<dbReference type="PANTHER" id="PTHR10587">
    <property type="entry name" value="GLYCOSYL TRANSFERASE-RELATED"/>
    <property type="match status" value="1"/>
</dbReference>
<dbReference type="AlphaFoldDB" id="A0A6N4TE73"/>
<dbReference type="InterPro" id="IPR013783">
    <property type="entry name" value="Ig-like_fold"/>
</dbReference>
<name>A0A6N4TE73_9FIRM</name>
<proteinExistence type="predicted"/>
<evidence type="ECO:0000313" key="3">
    <source>
        <dbReference type="EMBL" id="BBK21230.1"/>
    </source>
</evidence>
<dbReference type="InterPro" id="IPR011330">
    <property type="entry name" value="Glyco_hydro/deAcase_b/a-brl"/>
</dbReference>
<dbReference type="RefSeq" id="WP_163051248.1">
    <property type="nucleotide sequence ID" value="NZ_AP019695.1"/>
</dbReference>
<feature type="domain" description="NodB homology" evidence="2">
    <location>
        <begin position="238"/>
        <end position="422"/>
    </location>
</feature>
<dbReference type="SUPFAM" id="SSF88713">
    <property type="entry name" value="Glycoside hydrolase/deacetylase"/>
    <property type="match status" value="1"/>
</dbReference>
<protein>
    <recommendedName>
        <fullName evidence="2">NodB homology domain-containing protein</fullName>
    </recommendedName>
</protein>
<evidence type="ECO:0000256" key="1">
    <source>
        <dbReference type="SAM" id="Phobius"/>
    </source>
</evidence>
<dbReference type="Gene3D" id="2.60.40.10">
    <property type="entry name" value="Immunoglobulins"/>
    <property type="match status" value="2"/>
</dbReference>
<sequence length="431" mass="50220">MSRRCKVYVYTGVFIVAVLLMALIIKLFFFSGWLTPLLSLKGEKVMEVQVKKSFQDPGVKARYHLKDYQNDVRITSNVNRNRIGEYTIVYEWKNKTVERIVKVVDKKAPKLKLKGDNPLRIFENETYQEAGYTAIDDYDGDLTANVQIKNNVNTKNQGNYKIIYSVKDKNGNQSSVERQVEVCPDPTNQKLYYNYDSYDNKMEEWWFEKSKNHERNKGALSSSLLSKYNTCYLGPDEKVIYLTFDEGGNDITYIKEIADVLNKHNVKATFFLTRNYIKNEDDFIRDLVKHGHVIGNHTWHHYDMTTLANASKVDDFVKEITETSKTYMEVVGEPMKKIFRFPKGGASERTMKMVSDLGYKSFNWSHAYYDFASDVSKEEALKTLIDHYHNGAIYLLHPSNKGNYEAMDEFLTQMEKLGYRFDTVDHIQIIK</sequence>
<keyword evidence="4" id="KW-1185">Reference proteome</keyword>
<dbReference type="Pfam" id="PF16403">
    <property type="entry name" value="Bact_surface_Ig-like"/>
    <property type="match status" value="2"/>
</dbReference>
<dbReference type="Gene3D" id="3.20.20.370">
    <property type="entry name" value="Glycoside hydrolase/deacetylase"/>
    <property type="match status" value="1"/>
</dbReference>
<dbReference type="EMBL" id="AP019695">
    <property type="protein sequence ID" value="BBK21230.1"/>
    <property type="molecule type" value="Genomic_DNA"/>
</dbReference>
<dbReference type="Proteomes" id="UP000464754">
    <property type="component" value="Chromosome"/>
</dbReference>
<feature type="transmembrane region" description="Helical" evidence="1">
    <location>
        <begin position="7"/>
        <end position="34"/>
    </location>
</feature>
<keyword evidence="1" id="KW-1133">Transmembrane helix</keyword>
<reference evidence="4" key="1">
    <citation type="submission" date="2019-05" db="EMBL/GenBank/DDBJ databases">
        <title>Complete genome sequencing of Absiella argi strain JCM 30884.</title>
        <authorList>
            <person name="Sakamoto M."/>
            <person name="Murakami T."/>
            <person name="Mori H."/>
        </authorList>
    </citation>
    <scope>NUCLEOTIDE SEQUENCE [LARGE SCALE GENOMIC DNA]</scope>
    <source>
        <strain evidence="4">JCM 30884</strain>
    </source>
</reference>
<dbReference type="KEGG" id="aarg:Aargi30884_01330"/>
<dbReference type="GO" id="GO:0005975">
    <property type="term" value="P:carbohydrate metabolic process"/>
    <property type="evidence" value="ECO:0007669"/>
    <property type="project" value="InterPro"/>
</dbReference>
<dbReference type="InterPro" id="IPR050248">
    <property type="entry name" value="Polysacc_deacetylase_ArnD"/>
</dbReference>
<keyword evidence="1" id="KW-0472">Membrane</keyword>
<accession>A0A6N4TE73</accession>
<dbReference type="GO" id="GO:0016020">
    <property type="term" value="C:membrane"/>
    <property type="evidence" value="ECO:0007669"/>
    <property type="project" value="TreeGrafter"/>
</dbReference>
<gene>
    <name evidence="3" type="ORF">Aargi30884_01330</name>
</gene>
<dbReference type="Pfam" id="PF01522">
    <property type="entry name" value="Polysacc_deac_1"/>
    <property type="match status" value="1"/>
</dbReference>
<dbReference type="PANTHER" id="PTHR10587:SF78">
    <property type="entry name" value="PEPTIDOGLYCAN-N-ACETYLMURAMIC ACID DEACETYLASE PDAA"/>
    <property type="match status" value="1"/>
</dbReference>
<organism evidence="3 4">
    <name type="scientific">Amedibacterium intestinale</name>
    <dbReference type="NCBI Taxonomy" id="2583452"/>
    <lineage>
        <taxon>Bacteria</taxon>
        <taxon>Bacillati</taxon>
        <taxon>Bacillota</taxon>
        <taxon>Erysipelotrichia</taxon>
        <taxon>Erysipelotrichales</taxon>
        <taxon>Erysipelotrichaceae</taxon>
        <taxon>Amedibacterium</taxon>
    </lineage>
</organism>
<dbReference type="InterPro" id="IPR032179">
    <property type="entry name" value="Cry22Aa_Ig-like"/>
</dbReference>